<evidence type="ECO:0000256" key="6">
    <source>
        <dbReference type="SAM" id="Phobius"/>
    </source>
</evidence>
<dbReference type="InterPro" id="IPR005828">
    <property type="entry name" value="MFS_sugar_transport-like"/>
</dbReference>
<dbReference type="Gene3D" id="1.20.1250.20">
    <property type="entry name" value="MFS general substrate transporter like domains"/>
    <property type="match status" value="1"/>
</dbReference>
<evidence type="ECO:0000313" key="9">
    <source>
        <dbReference type="Proteomes" id="UP000030678"/>
    </source>
</evidence>
<feature type="transmembrane region" description="Helical" evidence="6">
    <location>
        <begin position="154"/>
        <end position="174"/>
    </location>
</feature>
<dbReference type="RefSeq" id="XP_008726858.1">
    <property type="nucleotide sequence ID" value="XM_008728636.1"/>
</dbReference>
<keyword evidence="5 6" id="KW-0472">Membrane</keyword>
<dbReference type="InterPro" id="IPR050360">
    <property type="entry name" value="MFS_Sugar_Transporters"/>
</dbReference>
<keyword evidence="3 6" id="KW-0812">Transmembrane</keyword>
<protein>
    <recommendedName>
        <fullName evidence="7">Major facilitator superfamily (MFS) profile domain-containing protein</fullName>
    </recommendedName>
</protein>
<evidence type="ECO:0000256" key="5">
    <source>
        <dbReference type="ARBA" id="ARBA00023136"/>
    </source>
</evidence>
<dbReference type="InterPro" id="IPR020846">
    <property type="entry name" value="MFS_dom"/>
</dbReference>
<dbReference type="PROSITE" id="PS00216">
    <property type="entry name" value="SUGAR_TRANSPORT_1"/>
    <property type="match status" value="1"/>
</dbReference>
<dbReference type="InterPro" id="IPR005829">
    <property type="entry name" value="Sugar_transporter_CS"/>
</dbReference>
<feature type="transmembrane region" description="Helical" evidence="6">
    <location>
        <begin position="84"/>
        <end position="105"/>
    </location>
</feature>
<dbReference type="SUPFAM" id="SSF103473">
    <property type="entry name" value="MFS general substrate transporter"/>
    <property type="match status" value="1"/>
</dbReference>
<evidence type="ECO:0000259" key="7">
    <source>
        <dbReference type="PROSITE" id="PS50850"/>
    </source>
</evidence>
<dbReference type="AlphaFoldDB" id="V9DG48"/>
<gene>
    <name evidence="8" type="ORF">G647_04292</name>
</gene>
<dbReference type="GeneID" id="19982785"/>
<dbReference type="GO" id="GO:0016020">
    <property type="term" value="C:membrane"/>
    <property type="evidence" value="ECO:0007669"/>
    <property type="project" value="UniProtKB-SubCell"/>
</dbReference>
<dbReference type="InterPro" id="IPR036259">
    <property type="entry name" value="MFS_trans_sf"/>
</dbReference>
<dbReference type="VEuPathDB" id="FungiDB:G647_04292"/>
<evidence type="ECO:0000256" key="2">
    <source>
        <dbReference type="ARBA" id="ARBA00010992"/>
    </source>
</evidence>
<reference evidence="8 9" key="1">
    <citation type="submission" date="2013-03" db="EMBL/GenBank/DDBJ databases">
        <title>The Genome Sequence of Cladophialophora carrionii CBS 160.54.</title>
        <authorList>
            <consortium name="The Broad Institute Genomics Platform"/>
            <person name="Cuomo C."/>
            <person name="de Hoog S."/>
            <person name="Gorbushina A."/>
            <person name="Walker B."/>
            <person name="Young S.K."/>
            <person name="Zeng Q."/>
            <person name="Gargeya S."/>
            <person name="Fitzgerald M."/>
            <person name="Haas B."/>
            <person name="Abouelleil A."/>
            <person name="Allen A.W."/>
            <person name="Alvarado L."/>
            <person name="Arachchi H.M."/>
            <person name="Berlin A.M."/>
            <person name="Chapman S.B."/>
            <person name="Gainer-Dewar J."/>
            <person name="Goldberg J."/>
            <person name="Griggs A."/>
            <person name="Gujja S."/>
            <person name="Hansen M."/>
            <person name="Howarth C."/>
            <person name="Imamovic A."/>
            <person name="Ireland A."/>
            <person name="Larimer J."/>
            <person name="McCowan C."/>
            <person name="Murphy C."/>
            <person name="Pearson M."/>
            <person name="Poon T.W."/>
            <person name="Priest M."/>
            <person name="Roberts A."/>
            <person name="Saif S."/>
            <person name="Shea T."/>
            <person name="Sisk P."/>
            <person name="Sykes S."/>
            <person name="Wortman J."/>
            <person name="Nusbaum C."/>
            <person name="Birren B."/>
        </authorList>
    </citation>
    <scope>NUCLEOTIDE SEQUENCE [LARGE SCALE GENOMIC DNA]</scope>
    <source>
        <strain evidence="8 9">CBS 160.54</strain>
    </source>
</reference>
<comment type="similarity">
    <text evidence="2">Belongs to the major facilitator superfamily. Sugar transporter (TC 2.A.1.1) family.</text>
</comment>
<dbReference type="Proteomes" id="UP000030678">
    <property type="component" value="Unassembled WGS sequence"/>
</dbReference>
<dbReference type="PANTHER" id="PTHR48022">
    <property type="entry name" value="PLASTIDIC GLUCOSE TRANSPORTER 4"/>
    <property type="match status" value="1"/>
</dbReference>
<proteinExistence type="inferred from homology"/>
<keyword evidence="4 6" id="KW-1133">Transmembrane helix</keyword>
<dbReference type="Pfam" id="PF00083">
    <property type="entry name" value="Sugar_tr"/>
    <property type="match status" value="1"/>
</dbReference>
<comment type="subcellular location">
    <subcellularLocation>
        <location evidence="1">Membrane</location>
        <topology evidence="1">Multi-pass membrane protein</topology>
    </subcellularLocation>
</comment>
<feature type="domain" description="Major facilitator superfamily (MFS) profile" evidence="7">
    <location>
        <begin position="1"/>
        <end position="202"/>
    </location>
</feature>
<feature type="transmembrane region" description="Helical" evidence="6">
    <location>
        <begin position="125"/>
        <end position="142"/>
    </location>
</feature>
<evidence type="ECO:0000256" key="3">
    <source>
        <dbReference type="ARBA" id="ARBA00022692"/>
    </source>
</evidence>
<accession>V9DG48</accession>
<evidence type="ECO:0000256" key="4">
    <source>
        <dbReference type="ARBA" id="ARBA00022989"/>
    </source>
</evidence>
<dbReference type="GO" id="GO:0005351">
    <property type="term" value="F:carbohydrate:proton symporter activity"/>
    <property type="evidence" value="ECO:0007669"/>
    <property type="project" value="TreeGrafter"/>
</dbReference>
<organism evidence="8 9">
    <name type="scientific">Cladophialophora carrionii CBS 160.54</name>
    <dbReference type="NCBI Taxonomy" id="1279043"/>
    <lineage>
        <taxon>Eukaryota</taxon>
        <taxon>Fungi</taxon>
        <taxon>Dikarya</taxon>
        <taxon>Ascomycota</taxon>
        <taxon>Pezizomycotina</taxon>
        <taxon>Eurotiomycetes</taxon>
        <taxon>Chaetothyriomycetidae</taxon>
        <taxon>Chaetothyriales</taxon>
        <taxon>Herpotrichiellaceae</taxon>
        <taxon>Cladophialophora</taxon>
    </lineage>
</organism>
<name>V9DG48_9EURO</name>
<evidence type="ECO:0000313" key="8">
    <source>
        <dbReference type="EMBL" id="ETI24922.1"/>
    </source>
</evidence>
<dbReference type="EMBL" id="KB822704">
    <property type="protein sequence ID" value="ETI24922.1"/>
    <property type="molecule type" value="Genomic_DNA"/>
</dbReference>
<feature type="transmembrane region" description="Helical" evidence="6">
    <location>
        <begin position="180"/>
        <end position="201"/>
    </location>
</feature>
<evidence type="ECO:0000256" key="1">
    <source>
        <dbReference type="ARBA" id="ARBA00004141"/>
    </source>
</evidence>
<dbReference type="HOGENOM" id="CLU_1354466_0_0_1"/>
<dbReference type="PROSITE" id="PS50850">
    <property type="entry name" value="MFS"/>
    <property type="match status" value="1"/>
</dbReference>
<dbReference type="PANTHER" id="PTHR48022:SF79">
    <property type="entry name" value="LACTOSE PERMEASE, PUTATIVE (AFU_ORTHOLOGUE AFUA_6G01860)-RELATED"/>
    <property type="match status" value="1"/>
</dbReference>
<sequence>MVPGVVVLCLVWFIPESPRWLTAHGKSEQAKATLIKYHGDGNADSAVVRLELQEMQASIDYDAALNKTQHWWDYRMLFNNRENLYGMWLAALVTVFSQFIGGSVITYYMPVILKDVGITSSSQQLLLNGINVIFGFVSGVAGSFSVEKLGRRQLFHWGSFLTGLTYIPINLIAAQADGHVAHGTGLAFIAMILLYGIFWSFC</sequence>